<dbReference type="CDD" id="cd03801">
    <property type="entry name" value="GT4_PimA-like"/>
    <property type="match status" value="1"/>
</dbReference>
<accession>A0A8J7DN95</accession>
<gene>
    <name evidence="3" type="ORF">IQ241_22065</name>
</gene>
<sequence>MRVAFVVQRCGIEVNGGAEYLCRRIAQQMAKHWDTEVLTTCALDYMTWKNHYPSGVVEEGGTRIRRFPVDQPRNVALFNRRSQQLQAHLMSSTVTEQELWMKSQGPRSRGLSDYIQANQQAYDAFIFFGYLYATTYFNLPQVKEKAYLVPCAHDEWAIYMSMWNVFFQQPRGFVFNTVEEREFLRSRFPHISFEGAIAGVGVEPPDNYSAERFRQQFRVDEPFLLYIGRVDASKGCGELFQNFIALRENETRPRKLVLIGRSVIDIPEHPDIVSLGFVEERTKWDALAACDILVMPSPYESLSMVLLEAWLMRKPVLVNSKCKVLVGQCRRAQGGLWYENAHELITAIKELDSPNVLRKLGIQGYNFLTHGYSWQKIEQDYLNLITAQSRSNS</sequence>
<dbReference type="SUPFAM" id="SSF53756">
    <property type="entry name" value="UDP-Glycosyltransferase/glycogen phosphorylase"/>
    <property type="match status" value="1"/>
</dbReference>
<keyword evidence="1" id="KW-0808">Transferase</keyword>
<evidence type="ECO:0000259" key="2">
    <source>
        <dbReference type="Pfam" id="PF00534"/>
    </source>
</evidence>
<dbReference type="Proteomes" id="UP000636505">
    <property type="component" value="Unassembled WGS sequence"/>
</dbReference>
<dbReference type="RefSeq" id="WP_193911401.1">
    <property type="nucleotide sequence ID" value="NZ_JADEXG010000074.1"/>
</dbReference>
<name>A0A8J7DN95_9CYAN</name>
<proteinExistence type="predicted"/>
<dbReference type="Pfam" id="PF00534">
    <property type="entry name" value="Glycos_transf_1"/>
    <property type="match status" value="1"/>
</dbReference>
<dbReference type="GO" id="GO:0016757">
    <property type="term" value="F:glycosyltransferase activity"/>
    <property type="evidence" value="ECO:0007669"/>
    <property type="project" value="InterPro"/>
</dbReference>
<evidence type="ECO:0000256" key="1">
    <source>
        <dbReference type="ARBA" id="ARBA00022679"/>
    </source>
</evidence>
<dbReference type="AlphaFoldDB" id="A0A8J7DN95"/>
<feature type="domain" description="Glycosyl transferase family 1" evidence="2">
    <location>
        <begin position="210"/>
        <end position="350"/>
    </location>
</feature>
<dbReference type="InterPro" id="IPR001296">
    <property type="entry name" value="Glyco_trans_1"/>
</dbReference>
<reference evidence="3" key="1">
    <citation type="submission" date="2020-10" db="EMBL/GenBank/DDBJ databases">
        <authorList>
            <person name="Castelo-Branco R."/>
            <person name="Eusebio N."/>
            <person name="Adriana R."/>
            <person name="Vieira A."/>
            <person name="Brugerolle De Fraissinette N."/>
            <person name="Rezende De Castro R."/>
            <person name="Schneider M.P."/>
            <person name="Vasconcelos V."/>
            <person name="Leao P.N."/>
        </authorList>
    </citation>
    <scope>NUCLEOTIDE SEQUENCE</scope>
    <source>
        <strain evidence="3">LEGE 07310</strain>
    </source>
</reference>
<dbReference type="EMBL" id="JADEXG010000074">
    <property type="protein sequence ID" value="MBE9079941.1"/>
    <property type="molecule type" value="Genomic_DNA"/>
</dbReference>
<dbReference type="PANTHER" id="PTHR46401:SF2">
    <property type="entry name" value="GLYCOSYLTRANSFERASE WBBK-RELATED"/>
    <property type="match status" value="1"/>
</dbReference>
<keyword evidence="4" id="KW-1185">Reference proteome</keyword>
<dbReference type="GO" id="GO:0009103">
    <property type="term" value="P:lipopolysaccharide biosynthetic process"/>
    <property type="evidence" value="ECO:0007669"/>
    <property type="project" value="TreeGrafter"/>
</dbReference>
<organism evidence="3 4">
    <name type="scientific">Vasconcelosia minhoensis LEGE 07310</name>
    <dbReference type="NCBI Taxonomy" id="915328"/>
    <lineage>
        <taxon>Bacteria</taxon>
        <taxon>Bacillati</taxon>
        <taxon>Cyanobacteriota</taxon>
        <taxon>Cyanophyceae</taxon>
        <taxon>Nodosilineales</taxon>
        <taxon>Cymatolegaceae</taxon>
        <taxon>Vasconcelosia</taxon>
        <taxon>Vasconcelosia minhoensis</taxon>
    </lineage>
</organism>
<evidence type="ECO:0000313" key="3">
    <source>
        <dbReference type="EMBL" id="MBE9079941.1"/>
    </source>
</evidence>
<dbReference type="Gene3D" id="3.40.50.2000">
    <property type="entry name" value="Glycogen Phosphorylase B"/>
    <property type="match status" value="1"/>
</dbReference>
<dbReference type="PANTHER" id="PTHR46401">
    <property type="entry name" value="GLYCOSYLTRANSFERASE WBBK-RELATED"/>
    <property type="match status" value="1"/>
</dbReference>
<protein>
    <submittedName>
        <fullName evidence="3">Glycosyltransferase family 4 protein</fullName>
    </submittedName>
</protein>
<evidence type="ECO:0000313" key="4">
    <source>
        <dbReference type="Proteomes" id="UP000636505"/>
    </source>
</evidence>
<comment type="caution">
    <text evidence="3">The sequence shown here is derived from an EMBL/GenBank/DDBJ whole genome shotgun (WGS) entry which is preliminary data.</text>
</comment>